<dbReference type="Proteomes" id="UP000288805">
    <property type="component" value="Unassembled WGS sequence"/>
</dbReference>
<evidence type="ECO:0000313" key="3">
    <source>
        <dbReference type="Proteomes" id="UP000288805"/>
    </source>
</evidence>
<proteinExistence type="predicted"/>
<feature type="region of interest" description="Disordered" evidence="1">
    <location>
        <begin position="1"/>
        <end position="118"/>
    </location>
</feature>
<dbReference type="EMBL" id="QGNW01000810">
    <property type="protein sequence ID" value="RVW61735.1"/>
    <property type="molecule type" value="Genomic_DNA"/>
</dbReference>
<name>A0A438FP70_VITVI</name>
<organism evidence="2 3">
    <name type="scientific">Vitis vinifera</name>
    <name type="common">Grape</name>
    <dbReference type="NCBI Taxonomy" id="29760"/>
    <lineage>
        <taxon>Eukaryota</taxon>
        <taxon>Viridiplantae</taxon>
        <taxon>Streptophyta</taxon>
        <taxon>Embryophyta</taxon>
        <taxon>Tracheophyta</taxon>
        <taxon>Spermatophyta</taxon>
        <taxon>Magnoliopsida</taxon>
        <taxon>eudicotyledons</taxon>
        <taxon>Gunneridae</taxon>
        <taxon>Pentapetalae</taxon>
        <taxon>rosids</taxon>
        <taxon>Vitales</taxon>
        <taxon>Vitaceae</taxon>
        <taxon>Viteae</taxon>
        <taxon>Vitis</taxon>
    </lineage>
</organism>
<protein>
    <submittedName>
        <fullName evidence="2">Uncharacterized protein</fullName>
    </submittedName>
</protein>
<gene>
    <name evidence="2" type="ORF">CK203_065080</name>
</gene>
<evidence type="ECO:0000256" key="1">
    <source>
        <dbReference type="SAM" id="MobiDB-lite"/>
    </source>
</evidence>
<reference evidence="2 3" key="1">
    <citation type="journal article" date="2018" name="PLoS Genet.">
        <title>Population sequencing reveals clonal diversity and ancestral inbreeding in the grapevine cultivar Chardonnay.</title>
        <authorList>
            <person name="Roach M.J."/>
            <person name="Johnson D.L."/>
            <person name="Bohlmann J."/>
            <person name="van Vuuren H.J."/>
            <person name="Jones S.J."/>
            <person name="Pretorius I.S."/>
            <person name="Schmidt S.A."/>
            <person name="Borneman A.R."/>
        </authorList>
    </citation>
    <scope>NUCLEOTIDE SEQUENCE [LARGE SCALE GENOMIC DNA]</scope>
    <source>
        <strain evidence="3">cv. Chardonnay</strain>
        <tissue evidence="2">Leaf</tissue>
    </source>
</reference>
<comment type="caution">
    <text evidence="2">The sequence shown here is derived from an EMBL/GenBank/DDBJ whole genome shotgun (WGS) entry which is preliminary data.</text>
</comment>
<sequence length="118" mass="12577">MAKTREAIPPPRPHRHLDHSEPHGSRTSPPVRPAIPPSEGEAPSSAIPHPEATRGPCATSRTGHEPCFSTTSEENKFSGPGEPSHAPQPEPPTEETSDSSGHASRGHYQASHDSWTAD</sequence>
<dbReference type="AlphaFoldDB" id="A0A438FP70"/>
<evidence type="ECO:0000313" key="2">
    <source>
        <dbReference type="EMBL" id="RVW61735.1"/>
    </source>
</evidence>
<accession>A0A438FP70</accession>